<name>A0ABW3HXX7_9FLAO</name>
<gene>
    <name evidence="6" type="ORF">ACFQ1O_00105</name>
</gene>
<dbReference type="Gene3D" id="1.20.120.1630">
    <property type="match status" value="1"/>
</dbReference>
<feature type="transmembrane region" description="Helical" evidence="5">
    <location>
        <begin position="54"/>
        <end position="76"/>
    </location>
</feature>
<dbReference type="RefSeq" id="WP_377712028.1">
    <property type="nucleotide sequence ID" value="NZ_JBHTJM010000001.1"/>
</dbReference>
<sequence>MSKVISVKIRIKYIILLFLVWGSIIAFLSVNRYFVGFYGDFHLTFTNLILEKKFLYSTQGVLFELLSICSIIILLVPIQIDLKSTRVYQIVTGLYKIIKHIGKGDLTKSFSLEKEEKLSLLVLCVKFTFLPLLVNFMYHNIKNLLHHLSKFSGDWLSILSPEIFCLFTFKVLFYLILSIDTVYFVFGYLVESKKLKSTIKSVEPTLFGWIVALACYPPYNELSSWFLGWHSNDFATSSNTTLNYILSILSILMFTIYVMATINLGAKASNMTNRGIVSKGAYSIVRHPDYISKNIAWWLMGIPFIANYGYIAVLSLIAWSFIYYLRAITEEKHLSLDREYIEYKKKVPYKFIPGIYK</sequence>
<organism evidence="6 7">
    <name type="scientific">Pseudofulvibacter geojedonensis</name>
    <dbReference type="NCBI Taxonomy" id="1123758"/>
    <lineage>
        <taxon>Bacteria</taxon>
        <taxon>Pseudomonadati</taxon>
        <taxon>Bacteroidota</taxon>
        <taxon>Flavobacteriia</taxon>
        <taxon>Flavobacteriales</taxon>
        <taxon>Flavobacteriaceae</taxon>
        <taxon>Pseudofulvibacter</taxon>
    </lineage>
</organism>
<comment type="caution">
    <text evidence="6">The sequence shown here is derived from an EMBL/GenBank/DDBJ whole genome shotgun (WGS) entry which is preliminary data.</text>
</comment>
<proteinExistence type="predicted"/>
<evidence type="ECO:0000313" key="6">
    <source>
        <dbReference type="EMBL" id="MFD0962400.1"/>
    </source>
</evidence>
<evidence type="ECO:0000313" key="7">
    <source>
        <dbReference type="Proteomes" id="UP001596997"/>
    </source>
</evidence>
<evidence type="ECO:0000256" key="4">
    <source>
        <dbReference type="ARBA" id="ARBA00023136"/>
    </source>
</evidence>
<keyword evidence="6" id="KW-0489">Methyltransferase</keyword>
<feature type="transmembrane region" description="Helical" evidence="5">
    <location>
        <begin position="202"/>
        <end position="219"/>
    </location>
</feature>
<feature type="transmembrane region" description="Helical" evidence="5">
    <location>
        <begin position="118"/>
        <end position="138"/>
    </location>
</feature>
<feature type="transmembrane region" description="Helical" evidence="5">
    <location>
        <begin position="12"/>
        <end position="34"/>
    </location>
</feature>
<evidence type="ECO:0000256" key="1">
    <source>
        <dbReference type="ARBA" id="ARBA00004141"/>
    </source>
</evidence>
<dbReference type="EC" id="2.1.1.100" evidence="6"/>
<dbReference type="EMBL" id="JBHTJM010000001">
    <property type="protein sequence ID" value="MFD0962400.1"/>
    <property type="molecule type" value="Genomic_DNA"/>
</dbReference>
<protein>
    <submittedName>
        <fullName evidence="6">Methyltransferase family protein</fullName>
        <ecNumber evidence="6">2.1.1.100</ecNumber>
        <ecNumber evidence="6">2.1.1.334</ecNumber>
    </submittedName>
</protein>
<keyword evidence="2 5" id="KW-0812">Transmembrane</keyword>
<evidence type="ECO:0000256" key="3">
    <source>
        <dbReference type="ARBA" id="ARBA00022989"/>
    </source>
</evidence>
<dbReference type="Proteomes" id="UP001596997">
    <property type="component" value="Unassembled WGS sequence"/>
</dbReference>
<feature type="transmembrane region" description="Helical" evidence="5">
    <location>
        <begin position="295"/>
        <end position="325"/>
    </location>
</feature>
<dbReference type="GO" id="GO:0004671">
    <property type="term" value="F:protein C-terminal S-isoprenylcysteine carboxyl O-methyltransferase activity"/>
    <property type="evidence" value="ECO:0007669"/>
    <property type="project" value="UniProtKB-EC"/>
</dbReference>
<feature type="transmembrane region" description="Helical" evidence="5">
    <location>
        <begin position="244"/>
        <end position="266"/>
    </location>
</feature>
<evidence type="ECO:0000256" key="5">
    <source>
        <dbReference type="SAM" id="Phobius"/>
    </source>
</evidence>
<dbReference type="InterPro" id="IPR007269">
    <property type="entry name" value="ICMT_MeTrfase"/>
</dbReference>
<reference evidence="7" key="1">
    <citation type="journal article" date="2019" name="Int. J. Syst. Evol. Microbiol.">
        <title>The Global Catalogue of Microorganisms (GCM) 10K type strain sequencing project: providing services to taxonomists for standard genome sequencing and annotation.</title>
        <authorList>
            <consortium name="The Broad Institute Genomics Platform"/>
            <consortium name="The Broad Institute Genome Sequencing Center for Infectious Disease"/>
            <person name="Wu L."/>
            <person name="Ma J."/>
        </authorList>
    </citation>
    <scope>NUCLEOTIDE SEQUENCE [LARGE SCALE GENOMIC DNA]</scope>
    <source>
        <strain evidence="7">CCUG 62114</strain>
    </source>
</reference>
<keyword evidence="7" id="KW-1185">Reference proteome</keyword>
<keyword evidence="6" id="KW-0808">Transferase</keyword>
<keyword evidence="4 5" id="KW-0472">Membrane</keyword>
<accession>A0ABW3HXX7</accession>
<comment type="subcellular location">
    <subcellularLocation>
        <location evidence="1">Membrane</location>
        <topology evidence="1">Multi-pass membrane protein</topology>
    </subcellularLocation>
</comment>
<dbReference type="GO" id="GO:0032259">
    <property type="term" value="P:methylation"/>
    <property type="evidence" value="ECO:0007669"/>
    <property type="project" value="UniProtKB-KW"/>
</dbReference>
<dbReference type="Pfam" id="PF04140">
    <property type="entry name" value="ICMT"/>
    <property type="match status" value="1"/>
</dbReference>
<keyword evidence="3 5" id="KW-1133">Transmembrane helix</keyword>
<evidence type="ECO:0000256" key="2">
    <source>
        <dbReference type="ARBA" id="ARBA00022692"/>
    </source>
</evidence>
<feature type="transmembrane region" description="Helical" evidence="5">
    <location>
        <begin position="158"/>
        <end position="190"/>
    </location>
</feature>
<dbReference type="EC" id="2.1.1.334" evidence="6"/>